<comment type="function">
    <text evidence="3">Probably deamidates glutamine residues to glutamate on methyl-accepting chemotaxis receptors (MCPs), playing an important role in chemotaxis.</text>
</comment>
<keyword evidence="2 3" id="KW-0378">Hydrolase</keyword>
<dbReference type="CDD" id="cd16352">
    <property type="entry name" value="CheD"/>
    <property type="match status" value="1"/>
</dbReference>
<dbReference type="HAMAP" id="MF_01440">
    <property type="entry name" value="CheD"/>
    <property type="match status" value="1"/>
</dbReference>
<dbReference type="GO" id="GO:0050568">
    <property type="term" value="F:protein-glutamine glutaminase activity"/>
    <property type="evidence" value="ECO:0007669"/>
    <property type="project" value="UniProtKB-UniRule"/>
</dbReference>
<dbReference type="RefSeq" id="WP_021800883.1">
    <property type="nucleotide sequence ID" value="NZ_FQXU01000005.1"/>
</dbReference>
<dbReference type="EMBL" id="FQXU01000005">
    <property type="protein sequence ID" value="SHI04624.1"/>
    <property type="molecule type" value="Genomic_DNA"/>
</dbReference>
<dbReference type="PANTHER" id="PTHR35147:SF1">
    <property type="entry name" value="CHEMORECEPTOR GLUTAMINE DEAMIDASE CHED-RELATED"/>
    <property type="match status" value="1"/>
</dbReference>
<dbReference type="GO" id="GO:0006935">
    <property type="term" value="P:chemotaxis"/>
    <property type="evidence" value="ECO:0007669"/>
    <property type="project" value="UniProtKB-UniRule"/>
</dbReference>
<dbReference type="InterPro" id="IPR038592">
    <property type="entry name" value="CheD-like_sf"/>
</dbReference>
<evidence type="ECO:0000256" key="1">
    <source>
        <dbReference type="ARBA" id="ARBA00022500"/>
    </source>
</evidence>
<reference evidence="4 5" key="1">
    <citation type="submission" date="2016-11" db="EMBL/GenBank/DDBJ databases">
        <authorList>
            <person name="Jaros S."/>
            <person name="Januszkiewicz K."/>
            <person name="Wedrychowicz H."/>
        </authorList>
    </citation>
    <scope>NUCLEOTIDE SEQUENCE [LARGE SCALE GENOMIC DNA]</scope>
    <source>
        <strain evidence="4 5">DSM 6191</strain>
    </source>
</reference>
<dbReference type="Proteomes" id="UP000184241">
    <property type="component" value="Unassembled WGS sequence"/>
</dbReference>
<dbReference type="InterPro" id="IPR011324">
    <property type="entry name" value="Cytotoxic_necrot_fac-like_cat"/>
</dbReference>
<sequence length="162" mass="17467">MQSNEIKVGIADLNIVNPPGKIMTIGLGSCIGIALYDNIKKIAGLAHIMLPDSKSFKNVTNPYKFADLAIPILMDKMQKEGCSIRHMKAKIVGGASMFNFSDKTMINDIGKRNAEAVIKSLGELKIPIIASDVGGNKGRTMIVDPQNGVVIVRTIGQETKEI</sequence>
<dbReference type="AlphaFoldDB" id="A0A1M5XYG9"/>
<dbReference type="Pfam" id="PF03975">
    <property type="entry name" value="CheD"/>
    <property type="match status" value="1"/>
</dbReference>
<dbReference type="EC" id="3.5.1.44" evidence="3"/>
<dbReference type="InterPro" id="IPR005659">
    <property type="entry name" value="Chemorcpt_Glu_NH3ase_CheD"/>
</dbReference>
<accession>A0A1M5XYG9</accession>
<organism evidence="4 5">
    <name type="scientific">Clostridium intestinale DSM 6191</name>
    <dbReference type="NCBI Taxonomy" id="1121320"/>
    <lineage>
        <taxon>Bacteria</taxon>
        <taxon>Bacillati</taxon>
        <taxon>Bacillota</taxon>
        <taxon>Clostridia</taxon>
        <taxon>Eubacteriales</taxon>
        <taxon>Clostridiaceae</taxon>
        <taxon>Clostridium</taxon>
    </lineage>
</organism>
<gene>
    <name evidence="3" type="primary">cheD</name>
    <name evidence="4" type="ORF">SAMN02745941_01712</name>
</gene>
<name>A0A1M5XYG9_9CLOT</name>
<protein>
    <recommendedName>
        <fullName evidence="3">Probable chemoreceptor glutamine deamidase CheD</fullName>
        <ecNumber evidence="3">3.5.1.44</ecNumber>
    </recommendedName>
</protein>
<keyword evidence="1 3" id="KW-0145">Chemotaxis</keyword>
<dbReference type="PANTHER" id="PTHR35147">
    <property type="entry name" value="CHEMORECEPTOR GLUTAMINE DEAMIDASE CHED-RELATED"/>
    <property type="match status" value="1"/>
</dbReference>
<dbReference type="SUPFAM" id="SSF64438">
    <property type="entry name" value="CNF1/YfiH-like putative cysteine hydrolases"/>
    <property type="match status" value="1"/>
</dbReference>
<evidence type="ECO:0000256" key="2">
    <source>
        <dbReference type="ARBA" id="ARBA00022801"/>
    </source>
</evidence>
<dbReference type="Gene3D" id="3.30.1330.200">
    <property type="match status" value="1"/>
</dbReference>
<evidence type="ECO:0000256" key="3">
    <source>
        <dbReference type="HAMAP-Rule" id="MF_01440"/>
    </source>
</evidence>
<dbReference type="NCBIfam" id="NF010015">
    <property type="entry name" value="PRK13490.1"/>
    <property type="match status" value="1"/>
</dbReference>
<comment type="catalytic activity">
    <reaction evidence="3">
        <text>L-glutaminyl-[protein] + H2O = L-glutamyl-[protein] + NH4(+)</text>
        <dbReference type="Rhea" id="RHEA:16441"/>
        <dbReference type="Rhea" id="RHEA-COMP:10207"/>
        <dbReference type="Rhea" id="RHEA-COMP:10208"/>
        <dbReference type="ChEBI" id="CHEBI:15377"/>
        <dbReference type="ChEBI" id="CHEBI:28938"/>
        <dbReference type="ChEBI" id="CHEBI:29973"/>
        <dbReference type="ChEBI" id="CHEBI:30011"/>
        <dbReference type="EC" id="3.5.1.44"/>
    </reaction>
</comment>
<proteinExistence type="inferred from homology"/>
<comment type="similarity">
    <text evidence="3">Belongs to the CheD family.</text>
</comment>
<evidence type="ECO:0000313" key="5">
    <source>
        <dbReference type="Proteomes" id="UP000184241"/>
    </source>
</evidence>
<evidence type="ECO:0000313" key="4">
    <source>
        <dbReference type="EMBL" id="SHI04624.1"/>
    </source>
</evidence>